<evidence type="ECO:0000313" key="2">
    <source>
        <dbReference type="EMBL" id="OGK55570.1"/>
    </source>
</evidence>
<evidence type="ECO:0000313" key="3">
    <source>
        <dbReference type="Proteomes" id="UP000178486"/>
    </source>
</evidence>
<accession>A0A1F7JJ00</accession>
<proteinExistence type="predicted"/>
<dbReference type="PANTHER" id="PTHR30562:SF1">
    <property type="entry name" value="UVRABC SYSTEM PROTEIN C"/>
    <property type="match status" value="1"/>
</dbReference>
<comment type="caution">
    <text evidence="2">The sequence shown here is derived from an EMBL/GenBank/DDBJ whole genome shotgun (WGS) entry which is preliminary data.</text>
</comment>
<dbReference type="InterPro" id="IPR050066">
    <property type="entry name" value="UvrABC_protein_C"/>
</dbReference>
<protein>
    <recommendedName>
        <fullName evidence="1">UvrC family homology region profile domain-containing protein</fullName>
    </recommendedName>
</protein>
<dbReference type="Pfam" id="PF08459">
    <property type="entry name" value="UvrC_RNaseH_dom"/>
    <property type="match status" value="1"/>
</dbReference>
<gene>
    <name evidence="2" type="ORF">A3B56_00240</name>
</gene>
<dbReference type="Gene3D" id="3.30.420.340">
    <property type="entry name" value="UvrC, RNAse H endonuclease domain"/>
    <property type="match status" value="1"/>
</dbReference>
<dbReference type="Proteomes" id="UP000178486">
    <property type="component" value="Unassembled WGS sequence"/>
</dbReference>
<dbReference type="AlphaFoldDB" id="A0A1F7JJ00"/>
<feature type="domain" description="UvrC family homology region profile" evidence="1">
    <location>
        <begin position="19"/>
        <end position="151"/>
    </location>
</feature>
<dbReference type="GO" id="GO:0006974">
    <property type="term" value="P:DNA damage response"/>
    <property type="evidence" value="ECO:0007669"/>
    <property type="project" value="TreeGrafter"/>
</dbReference>
<dbReference type="GO" id="GO:0009380">
    <property type="term" value="C:excinuclease repair complex"/>
    <property type="evidence" value="ECO:0007669"/>
    <property type="project" value="TreeGrafter"/>
</dbReference>
<reference evidence="2 3" key="1">
    <citation type="journal article" date="2016" name="Nat. Commun.">
        <title>Thousands of microbial genomes shed light on interconnected biogeochemical processes in an aquifer system.</title>
        <authorList>
            <person name="Anantharaman K."/>
            <person name="Brown C.T."/>
            <person name="Hug L.A."/>
            <person name="Sharon I."/>
            <person name="Castelle C.J."/>
            <person name="Probst A.J."/>
            <person name="Thomas B.C."/>
            <person name="Singh A."/>
            <person name="Wilkins M.J."/>
            <person name="Karaoz U."/>
            <person name="Brodie E.L."/>
            <person name="Williams K.H."/>
            <person name="Hubbard S.S."/>
            <person name="Banfield J.F."/>
        </authorList>
    </citation>
    <scope>NUCLEOTIDE SEQUENCE [LARGE SCALE GENOMIC DNA]</scope>
</reference>
<organism evidence="2 3">
    <name type="scientific">Candidatus Roizmanbacteria bacterium RIFCSPLOWO2_01_FULL_45_11</name>
    <dbReference type="NCBI Taxonomy" id="1802070"/>
    <lineage>
        <taxon>Bacteria</taxon>
        <taxon>Candidatus Roizmaniibacteriota</taxon>
    </lineage>
</organism>
<dbReference type="GO" id="GO:0009381">
    <property type="term" value="F:excinuclease ABC activity"/>
    <property type="evidence" value="ECO:0007669"/>
    <property type="project" value="InterPro"/>
</dbReference>
<dbReference type="InterPro" id="IPR038476">
    <property type="entry name" value="UvrC_RNase_H_dom_sf"/>
</dbReference>
<dbReference type="PROSITE" id="PS50165">
    <property type="entry name" value="UVRC"/>
    <property type="match status" value="1"/>
</dbReference>
<dbReference type="InterPro" id="IPR001162">
    <property type="entry name" value="UvrC_RNase_H_dom"/>
</dbReference>
<evidence type="ECO:0000259" key="1">
    <source>
        <dbReference type="PROSITE" id="PS50165"/>
    </source>
</evidence>
<sequence length="222" mass="25613">MKDMQIASDKEDYRTAQHIKDAREKLTYLTEKRRSIHEYLKNPNLYSDVRIEECERIAQIAGAAGASRIEGYDISNTMGTNATGSMVVFQDGDPDTSSYRRFKIRTKNAPDDYAMMREMIRRRLRHEEWPRPDIMLIDGGIGHVSTVLDVLEQERITIPTIGLAKQLEEIIVPTTSGGERTFQKVHFPMGSPALRIVQRIRDEAHRFAKTYHIKLRAKSMLY</sequence>
<dbReference type="PANTHER" id="PTHR30562">
    <property type="entry name" value="UVRC/OXIDOREDUCTASE"/>
    <property type="match status" value="1"/>
</dbReference>
<name>A0A1F7JJ00_9BACT</name>
<dbReference type="EMBL" id="MGAU01000011">
    <property type="protein sequence ID" value="OGK55570.1"/>
    <property type="molecule type" value="Genomic_DNA"/>
</dbReference>